<dbReference type="InParanoid" id="L5KQN1"/>
<sequence>MMEILFLYQLQDFGQVIQQISVRIAEPTASAVCATWDIISGTGNRSSKLPQSLVLTILVDELTEAGGPLSPSQEITCQVIEDQDVSLQDRILTFPLCPQMDRRGGEGEEMKGRTRKTAVFHKVAPWCCRESPGWSQTAVNTSKYAESYRIQTYAEYVGKKHEEKQIKRKWPEESWKEVERKRLNTQCVSYALQNHCYRTNSLTATSTVGKRKLSPSQAEAGLESRVSGEFSDPELEQTDSCAESPSEGRKKAKKFKRMKKDFPPAGSISDSSAKLFEVPDTW</sequence>
<dbReference type="EMBL" id="KB030624">
    <property type="protein sequence ID" value="ELK13540.1"/>
    <property type="molecule type" value="Genomic_DNA"/>
</dbReference>
<evidence type="ECO:0000256" key="1">
    <source>
        <dbReference type="SAM" id="MobiDB-lite"/>
    </source>
</evidence>
<feature type="compositionally biased region" description="Basic residues" evidence="1">
    <location>
        <begin position="250"/>
        <end position="259"/>
    </location>
</feature>
<accession>L5KQN1</accession>
<evidence type="ECO:0000313" key="3">
    <source>
        <dbReference type="Proteomes" id="UP000010552"/>
    </source>
</evidence>
<evidence type="ECO:0000313" key="2">
    <source>
        <dbReference type="EMBL" id="ELK13540.1"/>
    </source>
</evidence>
<dbReference type="STRING" id="9402.L5KQN1"/>
<dbReference type="InterPro" id="IPR012677">
    <property type="entry name" value="Nucleotide-bd_a/b_plait_sf"/>
</dbReference>
<name>L5KQN1_PTEAL</name>
<proteinExistence type="predicted"/>
<keyword evidence="3" id="KW-1185">Reference proteome</keyword>
<feature type="region of interest" description="Disordered" evidence="1">
    <location>
        <begin position="208"/>
        <end position="282"/>
    </location>
</feature>
<dbReference type="Gene3D" id="3.30.70.330">
    <property type="match status" value="1"/>
</dbReference>
<reference evidence="3" key="1">
    <citation type="journal article" date="2013" name="Science">
        <title>Comparative analysis of bat genomes provides insight into the evolution of flight and immunity.</title>
        <authorList>
            <person name="Zhang G."/>
            <person name="Cowled C."/>
            <person name="Shi Z."/>
            <person name="Huang Z."/>
            <person name="Bishop-Lilly K.A."/>
            <person name="Fang X."/>
            <person name="Wynne J.W."/>
            <person name="Xiong Z."/>
            <person name="Baker M.L."/>
            <person name="Zhao W."/>
            <person name="Tachedjian M."/>
            <person name="Zhu Y."/>
            <person name="Zhou P."/>
            <person name="Jiang X."/>
            <person name="Ng J."/>
            <person name="Yang L."/>
            <person name="Wu L."/>
            <person name="Xiao J."/>
            <person name="Feng Y."/>
            <person name="Chen Y."/>
            <person name="Sun X."/>
            <person name="Zhang Y."/>
            <person name="Marsh G.A."/>
            <person name="Crameri G."/>
            <person name="Broder C.C."/>
            <person name="Frey K.G."/>
            <person name="Wang L.F."/>
            <person name="Wang J."/>
        </authorList>
    </citation>
    <scope>NUCLEOTIDE SEQUENCE [LARGE SCALE GENOMIC DNA]</scope>
</reference>
<dbReference type="AlphaFoldDB" id="L5KQN1"/>
<protein>
    <submittedName>
        <fullName evidence="2">Poly(A)-specific ribonuclease PARN</fullName>
    </submittedName>
</protein>
<gene>
    <name evidence="2" type="ORF">PAL_GLEAN10009723</name>
</gene>
<organism evidence="2 3">
    <name type="scientific">Pteropus alecto</name>
    <name type="common">Black flying fox</name>
    <dbReference type="NCBI Taxonomy" id="9402"/>
    <lineage>
        <taxon>Eukaryota</taxon>
        <taxon>Metazoa</taxon>
        <taxon>Chordata</taxon>
        <taxon>Craniata</taxon>
        <taxon>Vertebrata</taxon>
        <taxon>Euteleostomi</taxon>
        <taxon>Mammalia</taxon>
        <taxon>Eutheria</taxon>
        <taxon>Laurasiatheria</taxon>
        <taxon>Chiroptera</taxon>
        <taxon>Yinpterochiroptera</taxon>
        <taxon>Pteropodoidea</taxon>
        <taxon>Pteropodidae</taxon>
        <taxon>Pteropodinae</taxon>
        <taxon>Pteropus</taxon>
    </lineage>
</organism>
<dbReference type="Proteomes" id="UP000010552">
    <property type="component" value="Unassembled WGS sequence"/>
</dbReference>